<feature type="compositionally biased region" description="Polar residues" evidence="1">
    <location>
        <begin position="94"/>
        <end position="111"/>
    </location>
</feature>
<organism evidence="3 4">
    <name type="scientific">Lottia gigantea</name>
    <name type="common">Giant owl limpet</name>
    <dbReference type="NCBI Taxonomy" id="225164"/>
    <lineage>
        <taxon>Eukaryota</taxon>
        <taxon>Metazoa</taxon>
        <taxon>Spiralia</taxon>
        <taxon>Lophotrochozoa</taxon>
        <taxon>Mollusca</taxon>
        <taxon>Gastropoda</taxon>
        <taxon>Patellogastropoda</taxon>
        <taxon>Lottioidea</taxon>
        <taxon>Lottiidae</taxon>
        <taxon>Lottia</taxon>
    </lineage>
</organism>
<dbReference type="EMBL" id="KB201890">
    <property type="protein sequence ID" value="ESO94010.1"/>
    <property type="molecule type" value="Genomic_DNA"/>
</dbReference>
<reference evidence="3 4" key="1">
    <citation type="journal article" date="2013" name="Nature">
        <title>Insights into bilaterian evolution from three spiralian genomes.</title>
        <authorList>
            <person name="Simakov O."/>
            <person name="Marletaz F."/>
            <person name="Cho S.J."/>
            <person name="Edsinger-Gonzales E."/>
            <person name="Havlak P."/>
            <person name="Hellsten U."/>
            <person name="Kuo D.H."/>
            <person name="Larsson T."/>
            <person name="Lv J."/>
            <person name="Arendt D."/>
            <person name="Savage R."/>
            <person name="Osoegawa K."/>
            <person name="de Jong P."/>
            <person name="Grimwood J."/>
            <person name="Chapman J.A."/>
            <person name="Shapiro H."/>
            <person name="Aerts A."/>
            <person name="Otillar R.P."/>
            <person name="Terry A.Y."/>
            <person name="Boore J.L."/>
            <person name="Grigoriev I.V."/>
            <person name="Lindberg D.R."/>
            <person name="Seaver E.C."/>
            <person name="Weisblat D.A."/>
            <person name="Putnam N.H."/>
            <person name="Rokhsar D.S."/>
        </authorList>
    </citation>
    <scope>NUCLEOTIDE SEQUENCE [LARGE SCALE GENOMIC DNA]</scope>
</reference>
<feature type="transmembrane region" description="Helical" evidence="2">
    <location>
        <begin position="25"/>
        <end position="45"/>
    </location>
</feature>
<gene>
    <name evidence="3" type="ORF">LOTGIDRAFT_153489</name>
</gene>
<feature type="region of interest" description="Disordered" evidence="1">
    <location>
        <begin position="60"/>
        <end position="190"/>
    </location>
</feature>
<evidence type="ECO:0000256" key="1">
    <source>
        <dbReference type="SAM" id="MobiDB-lite"/>
    </source>
</evidence>
<dbReference type="CTD" id="20235988"/>
<accession>V4AFU4</accession>
<keyword evidence="4" id="KW-1185">Reference proteome</keyword>
<feature type="compositionally biased region" description="Polar residues" evidence="1">
    <location>
        <begin position="61"/>
        <end position="79"/>
    </location>
</feature>
<evidence type="ECO:0000313" key="4">
    <source>
        <dbReference type="Proteomes" id="UP000030746"/>
    </source>
</evidence>
<keyword evidence="2" id="KW-0812">Transmembrane</keyword>
<dbReference type="KEGG" id="lgi:LOTGIDRAFT_153489"/>
<proteinExistence type="predicted"/>
<dbReference type="AlphaFoldDB" id="V4AFU4"/>
<dbReference type="Proteomes" id="UP000030746">
    <property type="component" value="Unassembled WGS sequence"/>
</dbReference>
<evidence type="ECO:0000256" key="2">
    <source>
        <dbReference type="SAM" id="Phobius"/>
    </source>
</evidence>
<dbReference type="HOGENOM" id="CLU_1050839_0_0_1"/>
<dbReference type="RefSeq" id="XP_009055620.1">
    <property type="nucleotide sequence ID" value="XM_009057372.1"/>
</dbReference>
<dbReference type="GeneID" id="20235988"/>
<dbReference type="Gene3D" id="3.50.4.10">
    <property type="entry name" value="Hepatocyte Growth Factor"/>
    <property type="match status" value="1"/>
</dbReference>
<feature type="compositionally biased region" description="Polar residues" evidence="1">
    <location>
        <begin position="118"/>
        <end position="134"/>
    </location>
</feature>
<protein>
    <recommendedName>
        <fullName evidence="5">Apple domain-containing protein</fullName>
    </recommendedName>
</protein>
<evidence type="ECO:0000313" key="3">
    <source>
        <dbReference type="EMBL" id="ESO94010.1"/>
    </source>
</evidence>
<keyword evidence="2" id="KW-1133">Transmembrane helix</keyword>
<sequence>MSFSCGSGSSEDYSHIFKTMVNHRLSSFFIFTYALICLFVIYHILTHSFVFFFQKGGSDSALPSTNDREGASSSTNTEGGSDAAPPLTNDRDGASSSTNTEGGSDSASPQTNDRDGASPSTNTEGGIDSASPQTNDRDGASPSTNTEGDIDSGNKPTDDSDGESSQTNQEVDSDAANKPTDDSDDEPSSNISVKFTEFGIYKRNVKFSVSPLKSYDYEDVVQCALSCVSMSTCNYFSYLSKNCGLFKAGDSDTSDTTGSLIYKKE</sequence>
<evidence type="ECO:0008006" key="5">
    <source>
        <dbReference type="Google" id="ProtNLM"/>
    </source>
</evidence>
<name>V4AFU4_LOTGI</name>
<keyword evidence="2" id="KW-0472">Membrane</keyword>